<protein>
    <submittedName>
        <fullName evidence="2">GDP-mannose 4,6-dehydratase</fullName>
        <ecNumber evidence="2">4.2.1.47</ecNumber>
    </submittedName>
</protein>
<accession>A0A8T4L210</accession>
<dbReference type="PROSITE" id="PS00061">
    <property type="entry name" value="ADH_SHORT"/>
    <property type="match status" value="1"/>
</dbReference>
<feature type="domain" description="NAD(P)-binding" evidence="1">
    <location>
        <begin position="9"/>
        <end position="306"/>
    </location>
</feature>
<dbReference type="InterPro" id="IPR020904">
    <property type="entry name" value="Sc_DH/Rdtase_CS"/>
</dbReference>
<gene>
    <name evidence="2" type="ORF">J4215_02185</name>
</gene>
<dbReference type="EC" id="4.2.1.47" evidence="2"/>
<name>A0A8T4L210_9ARCH</name>
<dbReference type="InterPro" id="IPR016040">
    <property type="entry name" value="NAD(P)-bd_dom"/>
</dbReference>
<dbReference type="Gene3D" id="3.40.50.720">
    <property type="entry name" value="NAD(P)-binding Rossmann-like Domain"/>
    <property type="match status" value="1"/>
</dbReference>
<comment type="caution">
    <text evidence="2">The sequence shown here is derived from an EMBL/GenBank/DDBJ whole genome shotgun (WGS) entry which is preliminary data.</text>
</comment>
<evidence type="ECO:0000313" key="3">
    <source>
        <dbReference type="Proteomes" id="UP000675968"/>
    </source>
</evidence>
<dbReference type="EMBL" id="JAGVWC010000009">
    <property type="protein sequence ID" value="MBS3061368.1"/>
    <property type="molecule type" value="Genomic_DNA"/>
</dbReference>
<reference evidence="2" key="1">
    <citation type="submission" date="2021-03" db="EMBL/GenBank/DDBJ databases">
        <authorList>
            <person name="Jaffe A."/>
        </authorList>
    </citation>
    <scope>NUCLEOTIDE SEQUENCE</scope>
    <source>
        <strain evidence="2">RIFCSPLOWO2_01_FULL_AR10_48_17</strain>
    </source>
</reference>
<dbReference type="Proteomes" id="UP000675968">
    <property type="component" value="Unassembled WGS sequence"/>
</dbReference>
<reference evidence="2" key="2">
    <citation type="submission" date="2021-05" db="EMBL/GenBank/DDBJ databases">
        <title>Protein family content uncovers lineage relationships and bacterial pathway maintenance mechanisms in DPANN archaea.</title>
        <authorList>
            <person name="Castelle C.J."/>
            <person name="Meheust R."/>
            <person name="Jaffe A.L."/>
            <person name="Seitz K."/>
            <person name="Gong X."/>
            <person name="Baker B.J."/>
            <person name="Banfield J.F."/>
        </authorList>
    </citation>
    <scope>NUCLEOTIDE SEQUENCE</scope>
    <source>
        <strain evidence="2">RIFCSPLOWO2_01_FULL_AR10_48_17</strain>
    </source>
</reference>
<organism evidence="2 3">
    <name type="scientific">Candidatus Iainarchaeum sp</name>
    <dbReference type="NCBI Taxonomy" id="3101447"/>
    <lineage>
        <taxon>Archaea</taxon>
        <taxon>Candidatus Iainarchaeota</taxon>
        <taxon>Candidatus Iainarchaeia</taxon>
        <taxon>Candidatus Iainarchaeales</taxon>
        <taxon>Candidatus Iainarchaeaceae</taxon>
        <taxon>Candidatus Iainarchaeum</taxon>
    </lineage>
</organism>
<dbReference type="Pfam" id="PF16363">
    <property type="entry name" value="GDP_Man_Dehyd"/>
    <property type="match status" value="1"/>
</dbReference>
<dbReference type="SUPFAM" id="SSF51735">
    <property type="entry name" value="NAD(P)-binding Rossmann-fold domains"/>
    <property type="match status" value="1"/>
</dbReference>
<dbReference type="AlphaFoldDB" id="A0A8T4L210"/>
<dbReference type="GO" id="GO:0008446">
    <property type="term" value="F:GDP-mannose 4,6-dehydratase activity"/>
    <property type="evidence" value="ECO:0007669"/>
    <property type="project" value="UniProtKB-EC"/>
</dbReference>
<evidence type="ECO:0000313" key="2">
    <source>
        <dbReference type="EMBL" id="MBS3061368.1"/>
    </source>
</evidence>
<proteinExistence type="predicted"/>
<dbReference type="PANTHER" id="PTHR43000">
    <property type="entry name" value="DTDP-D-GLUCOSE 4,6-DEHYDRATASE-RELATED"/>
    <property type="match status" value="1"/>
</dbReference>
<evidence type="ECO:0000259" key="1">
    <source>
        <dbReference type="Pfam" id="PF16363"/>
    </source>
</evidence>
<dbReference type="InterPro" id="IPR036291">
    <property type="entry name" value="NAD(P)-bd_dom_sf"/>
</dbReference>
<sequence>MSLSGKNVMVTGGAGFIGSTLVRELRAVNANVTILDNFMSGLHENLEEIKNEITIIEEDIRSPLFSQILKDHHIQYVFNLAAMPYIPDCYDKPFDFFDINATGALNVMLAAKKTGVERIIQWSTSEVYGTARQVPMDEHHPINPHSTYAVAKAAADRLCYTLHYEQELPVIILRQFNCFGPRETHPYIIPELISQLSKSNKLKLGNINARRDFTYVTDAAKAGIALMKEPKAVGQVFNGGYGTDFSIKEIAEKISAIMGHDSIDISIEQRRLRPLDVEQLQASYFKLHKLTGWEPKVSFEEGLQKTVDYFNENDQKWPWEAAKQKSLVQ</sequence>
<keyword evidence="2" id="KW-0456">Lyase</keyword>